<evidence type="ECO:0000313" key="1">
    <source>
        <dbReference type="EMBL" id="EFO21524.1"/>
    </source>
</evidence>
<dbReference type="OrthoDB" id="5873130at2759"/>
<reference evidence="1" key="1">
    <citation type="submission" date="2012-04" db="EMBL/GenBank/DDBJ databases">
        <title>The Genome Sequence of Loa loa.</title>
        <authorList>
            <consortium name="The Broad Institute Genome Sequencing Platform"/>
            <consortium name="Broad Institute Genome Sequencing Center for Infectious Disease"/>
            <person name="Nutman T.B."/>
            <person name="Fink D.L."/>
            <person name="Russ C."/>
            <person name="Young S."/>
            <person name="Zeng Q."/>
            <person name="Gargeya S."/>
            <person name="Alvarado L."/>
            <person name="Berlin A."/>
            <person name="Chapman S.B."/>
            <person name="Chen Z."/>
            <person name="Freedman E."/>
            <person name="Gellesch M."/>
            <person name="Goldberg J."/>
            <person name="Griggs A."/>
            <person name="Gujja S."/>
            <person name="Heilman E.R."/>
            <person name="Heiman D."/>
            <person name="Howarth C."/>
            <person name="Mehta T."/>
            <person name="Neiman D."/>
            <person name="Pearson M."/>
            <person name="Roberts A."/>
            <person name="Saif S."/>
            <person name="Shea T."/>
            <person name="Shenoy N."/>
            <person name="Sisk P."/>
            <person name="Stolte C."/>
            <person name="Sykes S."/>
            <person name="White J."/>
            <person name="Yandava C."/>
            <person name="Haas B."/>
            <person name="Henn M.R."/>
            <person name="Nusbaum C."/>
            <person name="Birren B."/>
        </authorList>
    </citation>
    <scope>NUCLEOTIDE SEQUENCE [LARGE SCALE GENOMIC DNA]</scope>
</reference>
<gene>
    <name evidence="1" type="ORF">LOAG_06961</name>
</gene>
<organism evidence="1">
    <name type="scientific">Loa loa</name>
    <name type="common">Eye worm</name>
    <name type="synonym">Filaria loa</name>
    <dbReference type="NCBI Taxonomy" id="7209"/>
    <lineage>
        <taxon>Eukaryota</taxon>
        <taxon>Metazoa</taxon>
        <taxon>Ecdysozoa</taxon>
        <taxon>Nematoda</taxon>
        <taxon>Chromadorea</taxon>
        <taxon>Rhabditida</taxon>
        <taxon>Spirurina</taxon>
        <taxon>Spiruromorpha</taxon>
        <taxon>Filarioidea</taxon>
        <taxon>Onchocercidae</taxon>
        <taxon>Loa</taxon>
    </lineage>
</organism>
<proteinExistence type="predicted"/>
<name>A0A1S0TWY2_LOALO</name>
<sequence length="163" mass="18595">MKPGFVDTESGAAVGRITSTLLQKNEEKYTQMVDDERGVSDSVTEGEEASTFDTRYHTVLPTMKTLIGIRSENKETIFCGIYTTGEDSTNEFRISLLQTKLGLMICRSGYIEETGRITHNTVKLKCITSVRRVPDMDQFWKLECIGIHEQPYDHDNERTLEQF</sequence>
<accession>A0A1S0TWY2</accession>
<dbReference type="CTD" id="9944381"/>
<dbReference type="InParanoid" id="A0A1S0TWY2"/>
<dbReference type="RefSeq" id="XP_003142546.1">
    <property type="nucleotide sequence ID" value="XM_003142498.1"/>
</dbReference>
<dbReference type="EMBL" id="JH712147">
    <property type="protein sequence ID" value="EFO21524.1"/>
    <property type="molecule type" value="Genomic_DNA"/>
</dbReference>
<dbReference type="GeneID" id="9944381"/>
<protein>
    <submittedName>
        <fullName evidence="1">Uncharacterized protein</fullName>
    </submittedName>
</protein>
<dbReference type="AlphaFoldDB" id="A0A1S0TWY2"/>
<dbReference type="KEGG" id="loa:LOAG_06961"/>